<dbReference type="EMBL" id="JBHTAX010000001">
    <property type="protein sequence ID" value="MFC7190613.1"/>
    <property type="molecule type" value="Genomic_DNA"/>
</dbReference>
<gene>
    <name evidence="2" type="ORF">ACFQL7_12700</name>
</gene>
<name>A0ABD5YSG0_9EURY</name>
<dbReference type="AlphaFoldDB" id="A0ABD5YSG0"/>
<dbReference type="InterPro" id="IPR032710">
    <property type="entry name" value="NTF2-like_dom_sf"/>
</dbReference>
<accession>A0ABD5YSG0</accession>
<dbReference type="InterPro" id="IPR037401">
    <property type="entry name" value="SnoaL-like"/>
</dbReference>
<comment type="caution">
    <text evidence="2">The sequence shown here is derived from an EMBL/GenBank/DDBJ whole genome shotgun (WGS) entry which is preliminary data.</text>
</comment>
<protein>
    <submittedName>
        <fullName evidence="2">Nuclear transport factor 2 family protein</fullName>
    </submittedName>
</protein>
<feature type="domain" description="SnoaL-like" evidence="1">
    <location>
        <begin position="4"/>
        <end position="121"/>
    </location>
</feature>
<reference evidence="2 3" key="1">
    <citation type="journal article" date="2019" name="Int. J. Syst. Evol. Microbiol.">
        <title>The Global Catalogue of Microorganisms (GCM) 10K type strain sequencing project: providing services to taxonomists for standard genome sequencing and annotation.</title>
        <authorList>
            <consortium name="The Broad Institute Genomics Platform"/>
            <consortium name="The Broad Institute Genome Sequencing Center for Infectious Disease"/>
            <person name="Wu L."/>
            <person name="Ma J."/>
        </authorList>
    </citation>
    <scope>NUCLEOTIDE SEQUENCE [LARGE SCALE GENOMIC DNA]</scope>
    <source>
        <strain evidence="2 3">RDMS1</strain>
    </source>
</reference>
<evidence type="ECO:0000313" key="3">
    <source>
        <dbReference type="Proteomes" id="UP001596417"/>
    </source>
</evidence>
<dbReference type="SUPFAM" id="SSF54427">
    <property type="entry name" value="NTF2-like"/>
    <property type="match status" value="1"/>
</dbReference>
<evidence type="ECO:0000313" key="2">
    <source>
        <dbReference type="EMBL" id="MFC7190613.1"/>
    </source>
</evidence>
<dbReference type="Gene3D" id="3.10.450.50">
    <property type="match status" value="1"/>
</dbReference>
<dbReference type="Pfam" id="PF13474">
    <property type="entry name" value="SnoaL_3"/>
    <property type="match status" value="1"/>
</dbReference>
<evidence type="ECO:0000259" key="1">
    <source>
        <dbReference type="Pfam" id="PF13474"/>
    </source>
</evidence>
<proteinExistence type="predicted"/>
<dbReference type="Proteomes" id="UP001596417">
    <property type="component" value="Unassembled WGS sequence"/>
</dbReference>
<organism evidence="2 3">
    <name type="scientific">Halocatena marina</name>
    <dbReference type="NCBI Taxonomy" id="2934937"/>
    <lineage>
        <taxon>Archaea</taxon>
        <taxon>Methanobacteriati</taxon>
        <taxon>Methanobacteriota</taxon>
        <taxon>Stenosarchaea group</taxon>
        <taxon>Halobacteria</taxon>
        <taxon>Halobacteriales</taxon>
        <taxon>Natronomonadaceae</taxon>
        <taxon>Halocatena</taxon>
    </lineage>
</organism>
<dbReference type="RefSeq" id="WP_248907706.1">
    <property type="nucleotide sequence ID" value="NZ_CP109979.1"/>
</dbReference>
<keyword evidence="3" id="KW-1185">Reference proteome</keyword>
<sequence>MDAEETVRSYYETLRRGESLPPYFAETEAIVKFGISERLTGFEEVAAGLKEQTRTTNNWQIDSKALHVVEREAYAWFSDDVFMAWTDTDRQIRYEFDSRWSGTLERHNDAWHFVEMHVSTPRDL</sequence>
<dbReference type="GeneID" id="76200246"/>